<organism evidence="3 4">
    <name type="scientific">Micromonospora marina</name>
    <dbReference type="NCBI Taxonomy" id="307120"/>
    <lineage>
        <taxon>Bacteria</taxon>
        <taxon>Bacillati</taxon>
        <taxon>Actinomycetota</taxon>
        <taxon>Actinomycetes</taxon>
        <taxon>Micromonosporales</taxon>
        <taxon>Micromonosporaceae</taxon>
        <taxon>Micromonospora</taxon>
    </lineage>
</organism>
<dbReference type="SUPFAM" id="SSF81324">
    <property type="entry name" value="Voltage-gated potassium channels"/>
    <property type="match status" value="1"/>
</dbReference>
<keyword evidence="1" id="KW-1133">Transmembrane helix</keyword>
<feature type="transmembrane region" description="Helical" evidence="1">
    <location>
        <begin position="138"/>
        <end position="162"/>
    </location>
</feature>
<dbReference type="AlphaFoldDB" id="A0A1C5AHB2"/>
<dbReference type="Gene3D" id="1.10.287.70">
    <property type="match status" value="1"/>
</dbReference>
<keyword evidence="4" id="KW-1185">Reference proteome</keyword>
<dbReference type="RefSeq" id="WP_018788172.1">
    <property type="nucleotide sequence ID" value="NZ_FMCV01000031.1"/>
</dbReference>
<feature type="transmembrane region" description="Helical" evidence="1">
    <location>
        <begin position="81"/>
        <end position="100"/>
    </location>
</feature>
<feature type="domain" description="Potassium channel" evidence="2">
    <location>
        <begin position="94"/>
        <end position="166"/>
    </location>
</feature>
<protein>
    <submittedName>
        <fullName evidence="3">Ion channel</fullName>
    </submittedName>
</protein>
<dbReference type="EMBL" id="FMCV01000031">
    <property type="protein sequence ID" value="SCF44642.1"/>
    <property type="molecule type" value="Genomic_DNA"/>
</dbReference>
<evidence type="ECO:0000259" key="2">
    <source>
        <dbReference type="Pfam" id="PF07885"/>
    </source>
</evidence>
<keyword evidence="1" id="KW-0472">Membrane</keyword>
<dbReference type="InterPro" id="IPR013099">
    <property type="entry name" value="K_chnl_dom"/>
</dbReference>
<sequence length="172" mass="18409">MADLSLRRTRRRAVAACLLMLVGYFLVPVEADPNGLRLVLRSAGTLVLVAVVAFLVTGQVRRQLVRDQPTGRDADRALTRLAVALVAGLLAFALGDYVVANTRPGEFAGLRTRVDALYFALATLTTVGYGDVHAQGQIARVAVCAQMVFSIGVVATGASIVVKQMTRRSARR</sequence>
<reference evidence="4" key="1">
    <citation type="submission" date="2016-06" db="EMBL/GenBank/DDBJ databases">
        <authorList>
            <person name="Varghese N."/>
        </authorList>
    </citation>
    <scope>NUCLEOTIDE SEQUENCE [LARGE SCALE GENOMIC DNA]</scope>
    <source>
        <strain evidence="4">DSM 45555</strain>
    </source>
</reference>
<evidence type="ECO:0000256" key="1">
    <source>
        <dbReference type="SAM" id="Phobius"/>
    </source>
</evidence>
<evidence type="ECO:0000313" key="4">
    <source>
        <dbReference type="Proteomes" id="UP000198551"/>
    </source>
</evidence>
<keyword evidence="1" id="KW-0812">Transmembrane</keyword>
<evidence type="ECO:0000313" key="3">
    <source>
        <dbReference type="EMBL" id="SCF44642.1"/>
    </source>
</evidence>
<feature type="transmembrane region" description="Helical" evidence="1">
    <location>
        <begin position="41"/>
        <end position="60"/>
    </location>
</feature>
<dbReference type="Pfam" id="PF07885">
    <property type="entry name" value="Ion_trans_2"/>
    <property type="match status" value="1"/>
</dbReference>
<accession>A0A1C5AHB2</accession>
<proteinExistence type="predicted"/>
<gene>
    <name evidence="3" type="ORF">GA0070215_13115</name>
</gene>
<dbReference type="Proteomes" id="UP000198551">
    <property type="component" value="Unassembled WGS sequence"/>
</dbReference>
<name>A0A1C5AHB2_9ACTN</name>